<gene>
    <name evidence="1" type="ORF">HPB51_002317</name>
</gene>
<keyword evidence="2" id="KW-1185">Reference proteome</keyword>
<comment type="caution">
    <text evidence="1">The sequence shown here is derived from an EMBL/GenBank/DDBJ whole genome shotgun (WGS) entry which is preliminary data.</text>
</comment>
<dbReference type="Proteomes" id="UP000821866">
    <property type="component" value="Chromosome 4"/>
</dbReference>
<dbReference type="EMBL" id="JABSTU010000006">
    <property type="protein sequence ID" value="KAH8027134.1"/>
    <property type="molecule type" value="Genomic_DNA"/>
</dbReference>
<organism evidence="1 2">
    <name type="scientific">Rhipicephalus microplus</name>
    <name type="common">Cattle tick</name>
    <name type="synonym">Boophilus microplus</name>
    <dbReference type="NCBI Taxonomy" id="6941"/>
    <lineage>
        <taxon>Eukaryota</taxon>
        <taxon>Metazoa</taxon>
        <taxon>Ecdysozoa</taxon>
        <taxon>Arthropoda</taxon>
        <taxon>Chelicerata</taxon>
        <taxon>Arachnida</taxon>
        <taxon>Acari</taxon>
        <taxon>Parasitiformes</taxon>
        <taxon>Ixodida</taxon>
        <taxon>Ixodoidea</taxon>
        <taxon>Ixodidae</taxon>
        <taxon>Rhipicephalinae</taxon>
        <taxon>Rhipicephalus</taxon>
        <taxon>Boophilus</taxon>
    </lineage>
</organism>
<accession>A0A9J6DYG6</accession>
<evidence type="ECO:0008006" key="3">
    <source>
        <dbReference type="Google" id="ProtNLM"/>
    </source>
</evidence>
<evidence type="ECO:0000313" key="1">
    <source>
        <dbReference type="EMBL" id="KAH8027134.1"/>
    </source>
</evidence>
<dbReference type="AlphaFoldDB" id="A0A9J6DYG6"/>
<name>A0A9J6DYG6_RHIMP</name>
<reference evidence="1" key="1">
    <citation type="journal article" date="2020" name="Cell">
        <title>Large-Scale Comparative Analyses of Tick Genomes Elucidate Their Genetic Diversity and Vector Capacities.</title>
        <authorList>
            <consortium name="Tick Genome and Microbiome Consortium (TIGMIC)"/>
            <person name="Jia N."/>
            <person name="Wang J."/>
            <person name="Shi W."/>
            <person name="Du L."/>
            <person name="Sun Y."/>
            <person name="Zhan W."/>
            <person name="Jiang J.F."/>
            <person name="Wang Q."/>
            <person name="Zhang B."/>
            <person name="Ji P."/>
            <person name="Bell-Sakyi L."/>
            <person name="Cui X.M."/>
            <person name="Yuan T.T."/>
            <person name="Jiang B.G."/>
            <person name="Yang W.F."/>
            <person name="Lam T.T."/>
            <person name="Chang Q.C."/>
            <person name="Ding S.J."/>
            <person name="Wang X.J."/>
            <person name="Zhu J.G."/>
            <person name="Ruan X.D."/>
            <person name="Zhao L."/>
            <person name="Wei J.T."/>
            <person name="Ye R.Z."/>
            <person name="Que T.C."/>
            <person name="Du C.H."/>
            <person name="Zhou Y.H."/>
            <person name="Cheng J.X."/>
            <person name="Dai P.F."/>
            <person name="Guo W.B."/>
            <person name="Han X.H."/>
            <person name="Huang E.J."/>
            <person name="Li L.F."/>
            <person name="Wei W."/>
            <person name="Gao Y.C."/>
            <person name="Liu J.Z."/>
            <person name="Shao H.Z."/>
            <person name="Wang X."/>
            <person name="Wang C.C."/>
            <person name="Yang T.C."/>
            <person name="Huo Q.B."/>
            <person name="Li W."/>
            <person name="Chen H.Y."/>
            <person name="Chen S.E."/>
            <person name="Zhou L.G."/>
            <person name="Ni X.B."/>
            <person name="Tian J.H."/>
            <person name="Sheng Y."/>
            <person name="Liu T."/>
            <person name="Pan Y.S."/>
            <person name="Xia L.Y."/>
            <person name="Li J."/>
            <person name="Zhao F."/>
            <person name="Cao W.C."/>
        </authorList>
    </citation>
    <scope>NUCLEOTIDE SEQUENCE</scope>
    <source>
        <strain evidence="1">Rmic-2018</strain>
    </source>
</reference>
<evidence type="ECO:0000313" key="2">
    <source>
        <dbReference type="Proteomes" id="UP000821866"/>
    </source>
</evidence>
<sequence length="218" mass="23920">MDCLLATSELTEIPVTARLPNDHSQCSGVVQGVDGDYADEALLTAVTSEAPVIAASREGISLVLRFASLMPPTWVRIFRVVFKLRPSRHHPLQCLWFGRCGHIAAACRTPERCLWLSGHHRKGTNCSNKLRCLHCGRPLSADSTDCQLWQRERRLPTIKASAPTYLPRQDAKSVWRASPSNTEGSQLKQITGKSYAAAVSTPSKMAVHLTHPGRSGAQ</sequence>
<protein>
    <recommendedName>
        <fullName evidence="3">Tick transposon</fullName>
    </recommendedName>
</protein>
<proteinExistence type="predicted"/>
<reference evidence="1" key="2">
    <citation type="submission" date="2021-09" db="EMBL/GenBank/DDBJ databases">
        <authorList>
            <person name="Jia N."/>
            <person name="Wang J."/>
            <person name="Shi W."/>
            <person name="Du L."/>
            <person name="Sun Y."/>
            <person name="Zhan W."/>
            <person name="Jiang J."/>
            <person name="Wang Q."/>
            <person name="Zhang B."/>
            <person name="Ji P."/>
            <person name="Sakyi L.B."/>
            <person name="Cui X."/>
            <person name="Yuan T."/>
            <person name="Jiang B."/>
            <person name="Yang W."/>
            <person name="Lam T.T.-Y."/>
            <person name="Chang Q."/>
            <person name="Ding S."/>
            <person name="Wang X."/>
            <person name="Zhu J."/>
            <person name="Ruan X."/>
            <person name="Zhao L."/>
            <person name="Wei J."/>
            <person name="Que T."/>
            <person name="Du C."/>
            <person name="Cheng J."/>
            <person name="Dai P."/>
            <person name="Han X."/>
            <person name="Huang E."/>
            <person name="Gao Y."/>
            <person name="Liu J."/>
            <person name="Shao H."/>
            <person name="Ye R."/>
            <person name="Li L."/>
            <person name="Wei W."/>
            <person name="Wang X."/>
            <person name="Wang C."/>
            <person name="Huo Q."/>
            <person name="Li W."/>
            <person name="Guo W."/>
            <person name="Chen H."/>
            <person name="Chen S."/>
            <person name="Zhou L."/>
            <person name="Zhou L."/>
            <person name="Ni X."/>
            <person name="Tian J."/>
            <person name="Zhou Y."/>
            <person name="Sheng Y."/>
            <person name="Liu T."/>
            <person name="Pan Y."/>
            <person name="Xia L."/>
            <person name="Li J."/>
            <person name="Zhao F."/>
            <person name="Cao W."/>
        </authorList>
    </citation>
    <scope>NUCLEOTIDE SEQUENCE</scope>
    <source>
        <strain evidence="1">Rmic-2018</strain>
        <tissue evidence="1">Larvae</tissue>
    </source>
</reference>